<sequence>MSFFMRQAPEFVIVMIPRDIQARCTFTTALSTFAMKRRDQVRALQMVQNDSELTSLTSIQAPLVNVEIRGVPALKFLGDIIWK</sequence>
<dbReference type="STRING" id="3983.A0A2C9VLE8"/>
<organism evidence="1">
    <name type="scientific">Manihot esculenta</name>
    <name type="common">Cassava</name>
    <name type="synonym">Jatropha manihot</name>
    <dbReference type="NCBI Taxonomy" id="3983"/>
    <lineage>
        <taxon>Eukaryota</taxon>
        <taxon>Viridiplantae</taxon>
        <taxon>Streptophyta</taxon>
        <taxon>Embryophyta</taxon>
        <taxon>Tracheophyta</taxon>
        <taxon>Spermatophyta</taxon>
        <taxon>Magnoliopsida</taxon>
        <taxon>eudicotyledons</taxon>
        <taxon>Gunneridae</taxon>
        <taxon>Pentapetalae</taxon>
        <taxon>rosids</taxon>
        <taxon>fabids</taxon>
        <taxon>Malpighiales</taxon>
        <taxon>Euphorbiaceae</taxon>
        <taxon>Crotonoideae</taxon>
        <taxon>Manihoteae</taxon>
        <taxon>Manihot</taxon>
    </lineage>
</organism>
<dbReference type="AlphaFoldDB" id="A0A2C9VLE8"/>
<accession>A0A2C9VLE8</accession>
<protein>
    <submittedName>
        <fullName evidence="1">Uncharacterized protein</fullName>
    </submittedName>
</protein>
<evidence type="ECO:0000313" key="1">
    <source>
        <dbReference type="EMBL" id="OAY45844.1"/>
    </source>
</evidence>
<reference evidence="1" key="1">
    <citation type="submission" date="2016-02" db="EMBL/GenBank/DDBJ databases">
        <title>WGS assembly of Manihot esculenta.</title>
        <authorList>
            <person name="Bredeson J.V."/>
            <person name="Prochnik S.E."/>
            <person name="Lyons J.B."/>
            <person name="Schmutz J."/>
            <person name="Grimwood J."/>
            <person name="Vrebalov J."/>
            <person name="Bart R.S."/>
            <person name="Amuge T."/>
            <person name="Ferguson M.E."/>
            <person name="Green R."/>
            <person name="Putnam N."/>
            <person name="Stites J."/>
            <person name="Rounsley S."/>
            <person name="Rokhsar D.S."/>
        </authorList>
    </citation>
    <scope>NUCLEOTIDE SEQUENCE [LARGE SCALE GENOMIC DNA]</scope>
    <source>
        <tissue evidence="1">Leaf</tissue>
    </source>
</reference>
<gene>
    <name evidence="1" type="ORF">MANES_07G096400</name>
</gene>
<dbReference type="EMBL" id="CM004393">
    <property type="protein sequence ID" value="OAY45844.1"/>
    <property type="molecule type" value="Genomic_DNA"/>
</dbReference>
<name>A0A2C9VLE8_MANES</name>
<proteinExistence type="predicted"/>